<dbReference type="InterPro" id="IPR036986">
    <property type="entry name" value="S4_RNA-bd_sf"/>
</dbReference>
<evidence type="ECO:0000313" key="4">
    <source>
        <dbReference type="EMBL" id="MBB5722762.1"/>
    </source>
</evidence>
<evidence type="ECO:0000313" key="5">
    <source>
        <dbReference type="Proteomes" id="UP000535415"/>
    </source>
</evidence>
<comment type="caution">
    <text evidence="4">The sequence shown here is derived from an EMBL/GenBank/DDBJ whole genome shotgun (WGS) entry which is preliminary data.</text>
</comment>
<evidence type="ECO:0000256" key="2">
    <source>
        <dbReference type="SAM" id="MobiDB-lite"/>
    </source>
</evidence>
<evidence type="ECO:0000259" key="3">
    <source>
        <dbReference type="SMART" id="SM00363"/>
    </source>
</evidence>
<keyword evidence="4" id="KW-0346">Stress response</keyword>
<feature type="compositionally biased region" description="Basic residues" evidence="2">
    <location>
        <begin position="109"/>
        <end position="119"/>
    </location>
</feature>
<dbReference type="SUPFAM" id="SSF55174">
    <property type="entry name" value="Alpha-L RNA-binding motif"/>
    <property type="match status" value="1"/>
</dbReference>
<dbReference type="PROSITE" id="PS50889">
    <property type="entry name" value="S4"/>
    <property type="match status" value="1"/>
</dbReference>
<keyword evidence="5" id="KW-1185">Reference proteome</keyword>
<dbReference type="GO" id="GO:0003723">
    <property type="term" value="F:RNA binding"/>
    <property type="evidence" value="ECO:0007669"/>
    <property type="project" value="UniProtKB-KW"/>
</dbReference>
<organism evidence="4 5">
    <name type="scientific">Yoonia ponticola</name>
    <dbReference type="NCBI Taxonomy" id="1524255"/>
    <lineage>
        <taxon>Bacteria</taxon>
        <taxon>Pseudomonadati</taxon>
        <taxon>Pseudomonadota</taxon>
        <taxon>Alphaproteobacteria</taxon>
        <taxon>Rhodobacterales</taxon>
        <taxon>Paracoccaceae</taxon>
        <taxon>Yoonia</taxon>
    </lineage>
</organism>
<proteinExistence type="predicted"/>
<protein>
    <submittedName>
        <fullName evidence="4">Ribosome-associated heat shock protein Hsp15</fullName>
    </submittedName>
</protein>
<dbReference type="AlphaFoldDB" id="A0A7W9BLY1"/>
<dbReference type="Proteomes" id="UP000535415">
    <property type="component" value="Unassembled WGS sequence"/>
</dbReference>
<dbReference type="Gene3D" id="3.10.290.10">
    <property type="entry name" value="RNA-binding S4 domain"/>
    <property type="match status" value="1"/>
</dbReference>
<sequence>MIDQVKDTIRLDKWLWQARFFKSRSLAAGVVSAGKVRVDGTPVSKPARSVGPGNTLTFVKETDTKVVRIVACGTRRGPAPEAQALYEDLSPEPVKNIHSPNPSFDGKGRPTKRDRRNMKAQRDMKRSFDLD</sequence>
<gene>
    <name evidence="4" type="ORF">FHS72_002392</name>
</gene>
<feature type="compositionally biased region" description="Basic and acidic residues" evidence="2">
    <location>
        <begin position="120"/>
        <end position="131"/>
    </location>
</feature>
<keyword evidence="1" id="KW-0694">RNA-binding</keyword>
<dbReference type="CDD" id="cd00165">
    <property type="entry name" value="S4"/>
    <property type="match status" value="1"/>
</dbReference>
<name>A0A7W9BLY1_9RHOB</name>
<dbReference type="Pfam" id="PF01479">
    <property type="entry name" value="S4"/>
    <property type="match status" value="1"/>
</dbReference>
<dbReference type="SMART" id="SM00363">
    <property type="entry name" value="S4"/>
    <property type="match status" value="1"/>
</dbReference>
<reference evidence="4 5" key="1">
    <citation type="submission" date="2020-08" db="EMBL/GenBank/DDBJ databases">
        <title>Genomic Encyclopedia of Type Strains, Phase IV (KMG-IV): sequencing the most valuable type-strain genomes for metagenomic binning, comparative biology and taxonomic classification.</title>
        <authorList>
            <person name="Goeker M."/>
        </authorList>
    </citation>
    <scope>NUCLEOTIDE SEQUENCE [LARGE SCALE GENOMIC DNA]</scope>
    <source>
        <strain evidence="4 5">DSM 101064</strain>
    </source>
</reference>
<evidence type="ECO:0000256" key="1">
    <source>
        <dbReference type="PROSITE-ProRule" id="PRU00182"/>
    </source>
</evidence>
<feature type="region of interest" description="Disordered" evidence="2">
    <location>
        <begin position="90"/>
        <end position="131"/>
    </location>
</feature>
<dbReference type="InterPro" id="IPR002942">
    <property type="entry name" value="S4_RNA-bd"/>
</dbReference>
<dbReference type="EMBL" id="JACIJM010000006">
    <property type="protein sequence ID" value="MBB5722762.1"/>
    <property type="molecule type" value="Genomic_DNA"/>
</dbReference>
<accession>A0A7W9BLY1</accession>
<feature type="domain" description="RNA-binding S4" evidence="3">
    <location>
        <begin position="9"/>
        <end position="75"/>
    </location>
</feature>